<dbReference type="Gene3D" id="3.30.70.1070">
    <property type="entry name" value="Sporulation related repeat"/>
    <property type="match status" value="1"/>
</dbReference>
<feature type="region of interest" description="Disordered" evidence="1">
    <location>
        <begin position="186"/>
        <end position="267"/>
    </location>
</feature>
<evidence type="ECO:0000313" key="5">
    <source>
        <dbReference type="Proteomes" id="UP000318055"/>
    </source>
</evidence>
<name>A0A518RBW4_9SPHN</name>
<feature type="signal peptide" evidence="2">
    <location>
        <begin position="1"/>
        <end position="22"/>
    </location>
</feature>
<dbReference type="Pfam" id="PF08238">
    <property type="entry name" value="Sel1"/>
    <property type="match status" value="3"/>
</dbReference>
<dbReference type="InterPro" id="IPR006597">
    <property type="entry name" value="Sel1-like"/>
</dbReference>
<dbReference type="OrthoDB" id="112232at2"/>
<dbReference type="PROSITE" id="PS51724">
    <property type="entry name" value="SPOR"/>
    <property type="match status" value="1"/>
</dbReference>
<proteinExistence type="predicted"/>
<keyword evidence="5" id="KW-1185">Reference proteome</keyword>
<dbReference type="PANTHER" id="PTHR45011:SF1">
    <property type="entry name" value="DAP3-BINDING CELL DEATH ENHANCER 1"/>
    <property type="match status" value="1"/>
</dbReference>
<dbReference type="InterPro" id="IPR036680">
    <property type="entry name" value="SPOR-like_sf"/>
</dbReference>
<keyword evidence="2" id="KW-0732">Signal</keyword>
<dbReference type="InterPro" id="IPR052748">
    <property type="entry name" value="ISR_Activator"/>
</dbReference>
<sequence>MKHVIWTAMVAASIVAGVPAFADVKAGVEAWQRGDYRTAVNEWRGPAVAGDPDAQFNLGQAYKLGRGVPADLAQAEEWYRKAALQGHPQAEENYGLSLFENGKRLQAVEWLTKASARGEPRAQYVLGTMYFNGDAVEKDWVRAYALTARAAAQGLPQASTAQAQMDRYISLQDRQKGLELARAYERDAGRPQVAAVPPSRATQPPRALGRTDLPPSTAYQPSRAIPSEPAAEVAETRPAPPIVRPAPKPQPKPQPAQAAQAAATPVRDGGWRVQVGAFGDPANARRIGGQAGARFPGRQIFYVKAGRLTKVLVGPFASNAEASSACRAFDPCVPVRN</sequence>
<dbReference type="KEGG" id="ssua:FPZ54_02215"/>
<feature type="chain" id="PRO_5021768901" evidence="2">
    <location>
        <begin position="23"/>
        <end position="337"/>
    </location>
</feature>
<dbReference type="GO" id="GO:0042834">
    <property type="term" value="F:peptidoglycan binding"/>
    <property type="evidence" value="ECO:0007669"/>
    <property type="project" value="InterPro"/>
</dbReference>
<feature type="domain" description="SPOR" evidence="3">
    <location>
        <begin position="265"/>
        <end position="337"/>
    </location>
</feature>
<dbReference type="InterPro" id="IPR007730">
    <property type="entry name" value="SPOR-like_dom"/>
</dbReference>
<dbReference type="PANTHER" id="PTHR45011">
    <property type="entry name" value="DAP3-BINDING CELL DEATH ENHANCER 1"/>
    <property type="match status" value="1"/>
</dbReference>
<accession>A0A518RBW4</accession>
<dbReference type="SUPFAM" id="SSF110997">
    <property type="entry name" value="Sporulation related repeat"/>
    <property type="match status" value="1"/>
</dbReference>
<organism evidence="4 5">
    <name type="scientific">Sphingomonas suaedae</name>
    <dbReference type="NCBI Taxonomy" id="2599297"/>
    <lineage>
        <taxon>Bacteria</taxon>
        <taxon>Pseudomonadati</taxon>
        <taxon>Pseudomonadota</taxon>
        <taxon>Alphaproteobacteria</taxon>
        <taxon>Sphingomonadales</taxon>
        <taxon>Sphingomonadaceae</taxon>
        <taxon>Sphingomonas</taxon>
    </lineage>
</organism>
<reference evidence="4 5" key="1">
    <citation type="submission" date="2019-07" db="EMBL/GenBank/DDBJ databases">
        <title>Sphingomonas alkalisoli sp. nov., isolated from rhizosphere soil of Suaedae salsa.</title>
        <authorList>
            <person name="Zhang H."/>
            <person name="Xu L."/>
            <person name="Zhang J.-X."/>
            <person name="Sun J.-Q."/>
        </authorList>
    </citation>
    <scope>NUCLEOTIDE SEQUENCE [LARGE SCALE GENOMIC DNA]</scope>
    <source>
        <strain evidence="4 5">XS-10</strain>
    </source>
</reference>
<dbReference type="Pfam" id="PF05036">
    <property type="entry name" value="SPOR"/>
    <property type="match status" value="1"/>
</dbReference>
<dbReference type="AlphaFoldDB" id="A0A518RBW4"/>
<evidence type="ECO:0000259" key="3">
    <source>
        <dbReference type="PROSITE" id="PS51724"/>
    </source>
</evidence>
<dbReference type="SMART" id="SM00671">
    <property type="entry name" value="SEL1"/>
    <property type="match status" value="3"/>
</dbReference>
<dbReference type="Proteomes" id="UP000318055">
    <property type="component" value="Chromosome"/>
</dbReference>
<feature type="compositionally biased region" description="Pro residues" evidence="1">
    <location>
        <begin position="238"/>
        <end position="254"/>
    </location>
</feature>
<evidence type="ECO:0000256" key="2">
    <source>
        <dbReference type="SAM" id="SignalP"/>
    </source>
</evidence>
<dbReference type="RefSeq" id="WP_145844657.1">
    <property type="nucleotide sequence ID" value="NZ_CP042239.1"/>
</dbReference>
<evidence type="ECO:0000313" key="4">
    <source>
        <dbReference type="EMBL" id="QDX24960.1"/>
    </source>
</evidence>
<gene>
    <name evidence="4" type="ORF">FPZ54_02215</name>
</gene>
<dbReference type="SUPFAM" id="SSF81901">
    <property type="entry name" value="HCP-like"/>
    <property type="match status" value="1"/>
</dbReference>
<protein>
    <submittedName>
        <fullName evidence="4">Sporulation protein</fullName>
    </submittedName>
</protein>
<evidence type="ECO:0000256" key="1">
    <source>
        <dbReference type="SAM" id="MobiDB-lite"/>
    </source>
</evidence>
<dbReference type="Gene3D" id="1.25.40.10">
    <property type="entry name" value="Tetratricopeptide repeat domain"/>
    <property type="match status" value="1"/>
</dbReference>
<dbReference type="EMBL" id="CP042239">
    <property type="protein sequence ID" value="QDX24960.1"/>
    <property type="molecule type" value="Genomic_DNA"/>
</dbReference>
<dbReference type="InterPro" id="IPR011990">
    <property type="entry name" value="TPR-like_helical_dom_sf"/>
</dbReference>
<feature type="compositionally biased region" description="Low complexity" evidence="1">
    <location>
        <begin position="255"/>
        <end position="266"/>
    </location>
</feature>